<keyword evidence="3" id="KW-0812">Transmembrane</keyword>
<dbReference type="NCBIfam" id="TIGR00350">
    <property type="entry name" value="lytR_cpsA_psr"/>
    <property type="match status" value="1"/>
</dbReference>
<evidence type="ECO:0000256" key="2">
    <source>
        <dbReference type="SAM" id="MobiDB-lite"/>
    </source>
</evidence>
<dbReference type="Pfam" id="PF03816">
    <property type="entry name" value="LytR_cpsA_psr"/>
    <property type="match status" value="1"/>
</dbReference>
<evidence type="ECO:0000256" key="1">
    <source>
        <dbReference type="ARBA" id="ARBA00006068"/>
    </source>
</evidence>
<dbReference type="Gene3D" id="3.40.630.190">
    <property type="entry name" value="LCP protein"/>
    <property type="match status" value="1"/>
</dbReference>
<keyword evidence="3" id="KW-1133">Transmembrane helix</keyword>
<dbReference type="EMBL" id="UASJ01000001">
    <property type="protein sequence ID" value="SQB65486.1"/>
    <property type="molecule type" value="Genomic_DNA"/>
</dbReference>
<dbReference type="PANTHER" id="PTHR33392:SF6">
    <property type="entry name" value="POLYISOPRENYL-TEICHOIC ACID--PEPTIDOGLYCAN TEICHOIC ACID TRANSFERASE TAGU"/>
    <property type="match status" value="1"/>
</dbReference>
<keyword evidence="3" id="KW-0472">Membrane</keyword>
<dbReference type="InterPro" id="IPR050922">
    <property type="entry name" value="LytR/CpsA/Psr_CW_biosynth"/>
</dbReference>
<dbReference type="AlphaFoldDB" id="A0A2X2YM28"/>
<dbReference type="PANTHER" id="PTHR33392">
    <property type="entry name" value="POLYISOPRENYL-TEICHOIC ACID--PEPTIDOGLYCAN TEICHOIC ACID TRANSFERASE TAGU"/>
    <property type="match status" value="1"/>
</dbReference>
<feature type="region of interest" description="Disordered" evidence="2">
    <location>
        <begin position="1"/>
        <end position="49"/>
    </location>
</feature>
<evidence type="ECO:0000313" key="5">
    <source>
        <dbReference type="EMBL" id="SQB65486.1"/>
    </source>
</evidence>
<evidence type="ECO:0000259" key="4">
    <source>
        <dbReference type="Pfam" id="PF03816"/>
    </source>
</evidence>
<feature type="region of interest" description="Disordered" evidence="2">
    <location>
        <begin position="84"/>
        <end position="124"/>
    </location>
</feature>
<dbReference type="RefSeq" id="WP_041797976.1">
    <property type="nucleotide sequence ID" value="NZ_CP068112.1"/>
</dbReference>
<dbReference type="Proteomes" id="UP000250245">
    <property type="component" value="Unassembled WGS sequence"/>
</dbReference>
<dbReference type="InterPro" id="IPR004474">
    <property type="entry name" value="LytR_CpsA_psr"/>
</dbReference>
<proteinExistence type="inferred from homology"/>
<accession>A0A2X2YM28</accession>
<name>A0A2X2YM28_9ACTO</name>
<sequence length="443" mass="46458">MTLPPSFPPGSSQSHPHPDNSPQIRHQAANQPTYPAFPSNPNGTNRPDLRTAVVVGSSATPATQHQGLSYTDLALPASYAPGSAANHYPGTPGVRPAESFQPQPAPTVPGSESYLSAEPPHSGAIHTRSWSKRIFLTLLTLLLAMVLAIVFWGLFLNNRVNTNIGRTDALSGTADTPGTTWLIAGSDSREGTAEASLGVQGQRSDTIILVHQAANGTAMIVSLPRDSYVEIPGHGHNKLNAAFSEGGPALLVSTVEGLTGLTVDHYVQIGFNGVSQVVDGVGGINLCWDQTFSDRVSGLSWQAGCHDVDGTTALLFARMRYADPLGDIGRTQRQRLVISSTLKKALSPEVLINPARQVALADAGAAALTVDRSTQTIDIARLALALRKAGDAGLQGVPPIASLGYNPGGGVGSTVKLDENRTPAFWEGLRNGTLTPADLTPQF</sequence>
<gene>
    <name evidence="5" type="primary">brpA</name>
    <name evidence="5" type="ORF">NCTC11820_01553</name>
</gene>
<organism evidence="5 6">
    <name type="scientific">Mobiluncus curtisii</name>
    <dbReference type="NCBI Taxonomy" id="2051"/>
    <lineage>
        <taxon>Bacteria</taxon>
        <taxon>Bacillati</taxon>
        <taxon>Actinomycetota</taxon>
        <taxon>Actinomycetes</taxon>
        <taxon>Actinomycetales</taxon>
        <taxon>Actinomycetaceae</taxon>
        <taxon>Mobiluncus</taxon>
    </lineage>
</organism>
<comment type="similarity">
    <text evidence="1">Belongs to the LytR/CpsA/Psr (LCP) family.</text>
</comment>
<feature type="domain" description="Cell envelope-related transcriptional attenuator" evidence="4">
    <location>
        <begin position="203"/>
        <end position="345"/>
    </location>
</feature>
<feature type="transmembrane region" description="Helical" evidence="3">
    <location>
        <begin position="134"/>
        <end position="155"/>
    </location>
</feature>
<reference evidence="5 6" key="1">
    <citation type="submission" date="2018-06" db="EMBL/GenBank/DDBJ databases">
        <authorList>
            <consortium name="Pathogen Informatics"/>
            <person name="Doyle S."/>
        </authorList>
    </citation>
    <scope>NUCLEOTIDE SEQUENCE [LARGE SCALE GENOMIC DNA]</scope>
    <source>
        <strain evidence="5 6">NCTC11820</strain>
    </source>
</reference>
<evidence type="ECO:0000313" key="6">
    <source>
        <dbReference type="Proteomes" id="UP000250245"/>
    </source>
</evidence>
<evidence type="ECO:0000256" key="3">
    <source>
        <dbReference type="SAM" id="Phobius"/>
    </source>
</evidence>
<dbReference type="GeneID" id="55565172"/>
<feature type="compositionally biased region" description="Polar residues" evidence="2">
    <location>
        <begin position="9"/>
        <end position="45"/>
    </location>
</feature>
<protein>
    <submittedName>
        <fullName evidence="5">Biofilm regulatory protein A</fullName>
    </submittedName>
</protein>